<evidence type="ECO:0000313" key="2">
    <source>
        <dbReference type="Proteomes" id="UP001523216"/>
    </source>
</evidence>
<reference evidence="1 2" key="1">
    <citation type="submission" date="2022-06" db="EMBL/GenBank/DDBJ databases">
        <title>Actinoplanes abujensis sp. nov., isolated from Nigerian arid soil.</title>
        <authorList>
            <person name="Ding P."/>
        </authorList>
    </citation>
    <scope>NUCLEOTIDE SEQUENCE [LARGE SCALE GENOMIC DNA]</scope>
    <source>
        <strain evidence="2">TRM88002</strain>
    </source>
</reference>
<organism evidence="1 2">
    <name type="scientific">Paractinoplanes hotanensis</name>
    <dbReference type="NCBI Taxonomy" id="2906497"/>
    <lineage>
        <taxon>Bacteria</taxon>
        <taxon>Bacillati</taxon>
        <taxon>Actinomycetota</taxon>
        <taxon>Actinomycetes</taxon>
        <taxon>Micromonosporales</taxon>
        <taxon>Micromonosporaceae</taxon>
        <taxon>Paractinoplanes</taxon>
    </lineage>
</organism>
<dbReference type="Proteomes" id="UP001523216">
    <property type="component" value="Unassembled WGS sequence"/>
</dbReference>
<dbReference type="RefSeq" id="WP_251804858.1">
    <property type="nucleotide sequence ID" value="NZ_JAMQOL010000097.1"/>
</dbReference>
<name>A0ABT0YGG6_9ACTN</name>
<sequence>MEQYVEGLRCQDVHAGLRTVDPNSPGLIPLKTTRLVGMAADVAALIRDRQLIADVNALETVAVTELDVAPAAFDQVLALLEEAEFVELTRNPAGEVTGLTENVPMYRDLYEDLGGRWRSRKPKQFEEQMLAVVDRLASGPVPVEVLSEAVNLSSADAGRVVTIGQQSGLLRTVSTIDGDIAYSPFTAFEHPDVLNDLLTAHGPERMLAEFETLKNHQGLAITSTEHPLLVDAVARGLVPAPTVQLPDQTMRAFATLPYTLDRELLITRKPVLDKALAIIACARCAEDFGGFNNVSRAAHLINTLLEVGSISPHSSSQRQYLLMRNRGIITFGPDDVSWGSWVRPTLIDTPDNREALSIARDMLLAGEPMAAGRGASDQARDMLSLDARYLQPLQTAARSRNLVRVPDKEYGKFFDVMMGRGAL</sequence>
<proteinExistence type="predicted"/>
<accession>A0ABT0YGG6</accession>
<keyword evidence="2" id="KW-1185">Reference proteome</keyword>
<protein>
    <submittedName>
        <fullName evidence="1">Uncharacterized protein</fullName>
    </submittedName>
</protein>
<comment type="caution">
    <text evidence="1">The sequence shown here is derived from an EMBL/GenBank/DDBJ whole genome shotgun (WGS) entry which is preliminary data.</text>
</comment>
<gene>
    <name evidence="1" type="ORF">LXN57_47120</name>
</gene>
<dbReference type="EMBL" id="JAMQOL010000097">
    <property type="protein sequence ID" value="MCM4085124.1"/>
    <property type="molecule type" value="Genomic_DNA"/>
</dbReference>
<evidence type="ECO:0000313" key="1">
    <source>
        <dbReference type="EMBL" id="MCM4085124.1"/>
    </source>
</evidence>